<reference evidence="10" key="1">
    <citation type="submission" date="2020-05" db="EMBL/GenBank/DDBJ databases">
        <authorList>
            <person name="Chiriac C."/>
            <person name="Salcher M."/>
            <person name="Ghai R."/>
            <person name="Kavagutti S V."/>
        </authorList>
    </citation>
    <scope>NUCLEOTIDE SEQUENCE</scope>
</reference>
<dbReference type="GO" id="GO:0042371">
    <property type="term" value="P:vitamin K biosynthetic process"/>
    <property type="evidence" value="ECO:0007669"/>
    <property type="project" value="TreeGrafter"/>
</dbReference>
<evidence type="ECO:0000256" key="9">
    <source>
        <dbReference type="SAM" id="Phobius"/>
    </source>
</evidence>
<dbReference type="Pfam" id="PF01040">
    <property type="entry name" value="UbiA"/>
    <property type="match status" value="1"/>
</dbReference>
<sequence>MNNATPSAELGWKKWVVGSRPRTLPAAVVPVMVGAACASADSPVWWRVSLALLVSLALQVGVNYANDYSDGIKGTDDDRVGPLRLVGSGVASASSVKRAAFIALGIAGVAGLLLALMTTFWLLVVGVCAIAAAWTYTGGPRPYGYAGLGEVFVFIFFGVVATVGTQYVLSETLTAAGWIASVAVGAYACALLVVNNLRDIPGDTEVGKRTLAVKMGDARTRQFFGALIVLAAASIVWVGLMTQPFAMLGLVGVIATRPALNDIAKGLKGRALIPVLGAVGRAQLILAVTFTVGIVIALQA</sequence>
<evidence type="ECO:0000256" key="7">
    <source>
        <dbReference type="ARBA" id="ARBA00022989"/>
    </source>
</evidence>
<dbReference type="NCBIfam" id="NF004751">
    <property type="entry name" value="PRK06080.1-3"/>
    <property type="match status" value="1"/>
</dbReference>
<dbReference type="AlphaFoldDB" id="A0A6J6KXL0"/>
<evidence type="ECO:0000256" key="4">
    <source>
        <dbReference type="ARBA" id="ARBA00022475"/>
    </source>
</evidence>
<dbReference type="CDD" id="cd13962">
    <property type="entry name" value="PT_UbiA_UBIAD1"/>
    <property type="match status" value="1"/>
</dbReference>
<evidence type="ECO:0000256" key="6">
    <source>
        <dbReference type="ARBA" id="ARBA00022692"/>
    </source>
</evidence>
<proteinExistence type="inferred from homology"/>
<dbReference type="PANTHER" id="PTHR13929">
    <property type="entry name" value="1,4-DIHYDROXY-2-NAPHTHOATE OCTAPRENYLTRANSFERASE"/>
    <property type="match status" value="1"/>
</dbReference>
<keyword evidence="8 9" id="KW-0472">Membrane</keyword>
<evidence type="ECO:0000313" key="10">
    <source>
        <dbReference type="EMBL" id="CAB4653004.1"/>
    </source>
</evidence>
<feature type="transmembrane region" description="Helical" evidence="9">
    <location>
        <begin position="218"/>
        <end position="238"/>
    </location>
</feature>
<dbReference type="PANTHER" id="PTHR13929:SF0">
    <property type="entry name" value="UBIA PRENYLTRANSFERASE DOMAIN-CONTAINING PROTEIN 1"/>
    <property type="match status" value="1"/>
</dbReference>
<dbReference type="UniPathway" id="UPA00079"/>
<dbReference type="GO" id="GO:0009234">
    <property type="term" value="P:menaquinone biosynthetic process"/>
    <property type="evidence" value="ECO:0007669"/>
    <property type="project" value="UniProtKB-UniPathway"/>
</dbReference>
<feature type="transmembrane region" description="Helical" evidence="9">
    <location>
        <begin position="175"/>
        <end position="197"/>
    </location>
</feature>
<dbReference type="PIRSF" id="PIRSF005355">
    <property type="entry name" value="UBIAD1"/>
    <property type="match status" value="1"/>
</dbReference>
<comment type="pathway">
    <text evidence="2">Quinol/quinone metabolism; menaquinone biosynthesis.</text>
</comment>
<evidence type="ECO:0000256" key="5">
    <source>
        <dbReference type="ARBA" id="ARBA00022679"/>
    </source>
</evidence>
<organism evidence="10">
    <name type="scientific">freshwater metagenome</name>
    <dbReference type="NCBI Taxonomy" id="449393"/>
    <lineage>
        <taxon>unclassified sequences</taxon>
        <taxon>metagenomes</taxon>
        <taxon>ecological metagenomes</taxon>
    </lineage>
</organism>
<evidence type="ECO:0000256" key="2">
    <source>
        <dbReference type="ARBA" id="ARBA00004863"/>
    </source>
</evidence>
<dbReference type="Gene3D" id="1.10.357.140">
    <property type="entry name" value="UbiA prenyltransferase"/>
    <property type="match status" value="1"/>
</dbReference>
<feature type="transmembrane region" description="Helical" evidence="9">
    <location>
        <begin position="145"/>
        <end position="169"/>
    </location>
</feature>
<keyword evidence="6 9" id="KW-0812">Transmembrane</keyword>
<name>A0A6J6KXL0_9ZZZZ</name>
<keyword evidence="5" id="KW-0808">Transferase</keyword>
<dbReference type="NCBIfam" id="TIGR00751">
    <property type="entry name" value="menA"/>
    <property type="match status" value="1"/>
</dbReference>
<protein>
    <submittedName>
        <fullName evidence="10">Unannotated protein</fullName>
    </submittedName>
</protein>
<dbReference type="InterPro" id="IPR004657">
    <property type="entry name" value="MenA"/>
</dbReference>
<keyword evidence="7 9" id="KW-1133">Transmembrane helix</keyword>
<dbReference type="InterPro" id="IPR044878">
    <property type="entry name" value="UbiA_sf"/>
</dbReference>
<evidence type="ECO:0000256" key="3">
    <source>
        <dbReference type="ARBA" id="ARBA00022428"/>
    </source>
</evidence>
<gene>
    <name evidence="10" type="ORF">UFOPK2214_00725</name>
</gene>
<dbReference type="HAMAP" id="MF_01937">
    <property type="entry name" value="MenA_1"/>
    <property type="match status" value="1"/>
</dbReference>
<evidence type="ECO:0000256" key="1">
    <source>
        <dbReference type="ARBA" id="ARBA00004141"/>
    </source>
</evidence>
<feature type="transmembrane region" description="Helical" evidence="9">
    <location>
        <begin position="272"/>
        <end position="298"/>
    </location>
</feature>
<comment type="subcellular location">
    <subcellularLocation>
        <location evidence="1">Membrane</location>
        <topology evidence="1">Multi-pass membrane protein</topology>
    </subcellularLocation>
</comment>
<dbReference type="EMBL" id="CAEZWJ010000017">
    <property type="protein sequence ID" value="CAB4653004.1"/>
    <property type="molecule type" value="Genomic_DNA"/>
</dbReference>
<evidence type="ECO:0000256" key="8">
    <source>
        <dbReference type="ARBA" id="ARBA00023136"/>
    </source>
</evidence>
<keyword evidence="3" id="KW-0474">Menaquinone biosynthesis</keyword>
<keyword evidence="4" id="KW-1003">Cell membrane</keyword>
<dbReference type="GO" id="GO:0046428">
    <property type="term" value="F:1,4-dihydroxy-2-naphthoate polyprenyltransferase activity"/>
    <property type="evidence" value="ECO:0007669"/>
    <property type="project" value="InterPro"/>
</dbReference>
<accession>A0A6J6KXL0</accession>
<dbReference type="InterPro" id="IPR026046">
    <property type="entry name" value="UBIAD1"/>
</dbReference>
<dbReference type="GO" id="GO:0016020">
    <property type="term" value="C:membrane"/>
    <property type="evidence" value="ECO:0007669"/>
    <property type="project" value="UniProtKB-SubCell"/>
</dbReference>
<dbReference type="InterPro" id="IPR000537">
    <property type="entry name" value="UbiA_prenyltransferase"/>
</dbReference>
<feature type="transmembrane region" description="Helical" evidence="9">
    <location>
        <begin position="100"/>
        <end position="133"/>
    </location>
</feature>